<organism evidence="3">
    <name type="scientific">Cuerna arida</name>
    <dbReference type="NCBI Taxonomy" id="1464854"/>
    <lineage>
        <taxon>Eukaryota</taxon>
        <taxon>Metazoa</taxon>
        <taxon>Ecdysozoa</taxon>
        <taxon>Arthropoda</taxon>
        <taxon>Hexapoda</taxon>
        <taxon>Insecta</taxon>
        <taxon>Pterygota</taxon>
        <taxon>Neoptera</taxon>
        <taxon>Paraneoptera</taxon>
        <taxon>Hemiptera</taxon>
        <taxon>Auchenorrhyncha</taxon>
        <taxon>Membracoidea</taxon>
        <taxon>Cicadellidae</taxon>
        <taxon>Cicadellinae</taxon>
        <taxon>Proconiini</taxon>
        <taxon>Cuerna</taxon>
    </lineage>
</organism>
<evidence type="ECO:0000259" key="2">
    <source>
        <dbReference type="PROSITE" id="PS50181"/>
    </source>
</evidence>
<gene>
    <name evidence="3" type="ORF">g.20312</name>
</gene>
<name>A0A1B6G456_9HEMI</name>
<dbReference type="SUPFAM" id="SSF81383">
    <property type="entry name" value="F-box domain"/>
    <property type="match status" value="1"/>
</dbReference>
<dbReference type="PROSITE" id="PS50181">
    <property type="entry name" value="FBOX"/>
    <property type="match status" value="1"/>
</dbReference>
<feature type="non-terminal residue" evidence="3">
    <location>
        <position position="1"/>
    </location>
</feature>
<dbReference type="SUPFAM" id="SSF50998">
    <property type="entry name" value="Quinoprotein alcohol dehydrogenase-like"/>
    <property type="match status" value="1"/>
</dbReference>
<feature type="domain" description="F-box" evidence="2">
    <location>
        <begin position="24"/>
        <end position="70"/>
    </location>
</feature>
<dbReference type="Pfam" id="PF12937">
    <property type="entry name" value="F-box-like"/>
    <property type="match status" value="1"/>
</dbReference>
<evidence type="ECO:0000313" key="3">
    <source>
        <dbReference type="EMBL" id="JAS57225.1"/>
    </source>
</evidence>
<sequence length="499" mass="57249">QKRRKKEHTSGHHTHDLRSKMSETPSILSLPPEVLCYIGRHLTPKDLLALSGSCYYLRAVYNTDTLWRGYTDKRLLNMTLDSTTSVVLPKYCDLQSNILEPLCKHRASFLKQSRLVSNIRQKNFVKHTIPFYGYLSDYETSSSVNNRQITYNDVYLFVLDDSYNGELHEVVKVFNIEGAPYLIATFQVESHNPNGYAISIWLQVVGNKLVVCTDDWFDIYHIQLPIKEFPILYSIQMSELESLELNSPIILGHLFFVENHTLNIIHVWNIDDGKKLDDICPRNQGTNFGIVGYSKDFKYVILSSSITSYLPQIFVHDLETMQYASFCTVLNKNVMRYKTYGFIDAHHVVLLTQAETITKGYIFVYCYNTSTLLAEKEFEVTGPLDCGNIVDNYFVLPTASSVVIMDLRTLEIIASLEFGSDLFEIPQHELLAVGYIDIVPHLLHIIVIIKLDGIEVWDFERRIKLMDFVQSGNTCIAVNNTHTKLIVCGDGTLRVFSFW</sequence>
<dbReference type="EMBL" id="GECZ01012544">
    <property type="protein sequence ID" value="JAS57225.1"/>
    <property type="molecule type" value="Transcribed_RNA"/>
</dbReference>
<feature type="region of interest" description="Disordered" evidence="1">
    <location>
        <begin position="1"/>
        <end position="22"/>
    </location>
</feature>
<dbReference type="Gene3D" id="1.20.1280.50">
    <property type="match status" value="1"/>
</dbReference>
<protein>
    <recommendedName>
        <fullName evidence="2">F-box domain-containing protein</fullName>
    </recommendedName>
</protein>
<accession>A0A1B6G456</accession>
<dbReference type="InterPro" id="IPR036047">
    <property type="entry name" value="F-box-like_dom_sf"/>
</dbReference>
<reference evidence="3" key="1">
    <citation type="submission" date="2015-11" db="EMBL/GenBank/DDBJ databases">
        <title>De novo transcriptome assembly of four potential Pierce s Disease insect vectors from Arizona vineyards.</title>
        <authorList>
            <person name="Tassone E.E."/>
        </authorList>
    </citation>
    <scope>NUCLEOTIDE SEQUENCE</scope>
</reference>
<dbReference type="AlphaFoldDB" id="A0A1B6G456"/>
<dbReference type="InterPro" id="IPR011047">
    <property type="entry name" value="Quinoprotein_ADH-like_sf"/>
</dbReference>
<proteinExistence type="predicted"/>
<dbReference type="InterPro" id="IPR001810">
    <property type="entry name" value="F-box_dom"/>
</dbReference>
<evidence type="ECO:0000256" key="1">
    <source>
        <dbReference type="SAM" id="MobiDB-lite"/>
    </source>
</evidence>
<feature type="compositionally biased region" description="Basic and acidic residues" evidence="1">
    <location>
        <begin position="8"/>
        <end position="21"/>
    </location>
</feature>